<reference evidence="1 2" key="1">
    <citation type="journal article" date="2006" name="J. Virol.">
        <title>Genomic sequence of rhesus cytomegalovirus 180.92: insights into the coding potential of rhesus cytomegalovirus.</title>
        <authorList>
            <person name="Rivailler P."/>
            <person name="Kaur A."/>
            <person name="Johnson R.P."/>
            <person name="Wang F."/>
        </authorList>
    </citation>
    <scope>NUCLEOTIDE SEQUENCE [LARGE SCALE GENOMIC DNA]</scope>
    <source>
        <strain evidence="1">CMV 180.92</strain>
    </source>
</reference>
<dbReference type="Proteomes" id="UP000115582">
    <property type="component" value="Segment"/>
</dbReference>
<organism evidence="1 2">
    <name type="scientific">Rhesus cytomegalovirus (strain 68-1)</name>
    <name type="common">RhCMV</name>
    <dbReference type="NCBI Taxonomy" id="47929"/>
    <lineage>
        <taxon>Viruses</taxon>
        <taxon>Duplodnaviria</taxon>
        <taxon>Heunggongvirae</taxon>
        <taxon>Peploviricota</taxon>
        <taxon>Herviviricetes</taxon>
        <taxon>Herpesvirales</taxon>
        <taxon>Orthoherpesviridae</taxon>
        <taxon>Betaherpesvirinae</taxon>
        <taxon>Cytomegalovirus</taxon>
        <taxon>Cytomegalovirus macacinebeta3</taxon>
    </lineage>
</organism>
<sequence length="171" mass="19935">MISFLNNIPRHKHIWPFKKTHKRMRNFWSIVSSIVCNHRIVLSDGKFVTVFSKMLIIRSIVKRRNVHKFTIRSHKKVIGVLRSSCSYGHHTIYITTCSIQPSTARFMPKFFYSHEAGTMSIGEVILNQKHSFIHITVPVIIYISSTCHIPDHGIVTSIQFINVMNFPHWYG</sequence>
<accession>Q2FAM7</accession>
<protein>
    <submittedName>
        <fullName evidence="1">Rh90</fullName>
    </submittedName>
</protein>
<proteinExistence type="predicted"/>
<evidence type="ECO:0000313" key="1">
    <source>
        <dbReference type="EMBL" id="AAZ80590.1"/>
    </source>
</evidence>
<dbReference type="EMBL" id="DQ120516">
    <property type="protein sequence ID" value="AAZ80590.1"/>
    <property type="molecule type" value="Genomic_DNA"/>
</dbReference>
<organismHost>
    <name type="scientific">Macaca mulatta</name>
    <name type="common">Rhesus macaque</name>
    <dbReference type="NCBI Taxonomy" id="9544"/>
</organismHost>
<name>Q2FAM7_RHCM6</name>
<evidence type="ECO:0000313" key="2">
    <source>
        <dbReference type="Proteomes" id="UP000115582"/>
    </source>
</evidence>